<keyword evidence="11" id="KW-1185">Reference proteome</keyword>
<reference evidence="11" key="1">
    <citation type="submission" date="2019-01" db="EMBL/GenBank/DDBJ databases">
        <title>Genomic analysis of Salicibibacter sp. NKC3-5.</title>
        <authorList>
            <person name="Oh Y.J."/>
        </authorList>
    </citation>
    <scope>NUCLEOTIDE SEQUENCE [LARGE SCALE GENOMIC DNA]</scope>
    <source>
        <strain evidence="11">NKC3-5</strain>
    </source>
</reference>
<dbReference type="PANTHER" id="PTHR11808">
    <property type="entry name" value="TRANS-SULFURATION ENZYME FAMILY MEMBER"/>
    <property type="match status" value="1"/>
</dbReference>
<keyword evidence="10" id="KW-0032">Aminotransferase</keyword>
<dbReference type="GO" id="GO:0005737">
    <property type="term" value="C:cytoplasm"/>
    <property type="evidence" value="ECO:0007669"/>
    <property type="project" value="TreeGrafter"/>
</dbReference>
<protein>
    <recommendedName>
        <fullName evidence="4">homocysteine desulfhydrase</fullName>
        <ecNumber evidence="4">4.4.1.2</ecNumber>
    </recommendedName>
    <alternativeName>
        <fullName evidence="5">Homocysteine desulfhydrase</fullName>
    </alternativeName>
</protein>
<dbReference type="SUPFAM" id="SSF53383">
    <property type="entry name" value="PLP-dependent transferases"/>
    <property type="match status" value="1"/>
</dbReference>
<comment type="catalytic activity">
    <reaction evidence="6">
        <text>L-homocysteine + H2O = 2-oxobutanoate + hydrogen sulfide + NH4(+) + H(+)</text>
        <dbReference type="Rhea" id="RHEA:14501"/>
        <dbReference type="ChEBI" id="CHEBI:15377"/>
        <dbReference type="ChEBI" id="CHEBI:15378"/>
        <dbReference type="ChEBI" id="CHEBI:16763"/>
        <dbReference type="ChEBI" id="CHEBI:28938"/>
        <dbReference type="ChEBI" id="CHEBI:29919"/>
        <dbReference type="ChEBI" id="CHEBI:58199"/>
        <dbReference type="EC" id="4.4.1.2"/>
    </reaction>
    <physiologicalReaction direction="left-to-right" evidence="6">
        <dbReference type="Rhea" id="RHEA:14502"/>
    </physiologicalReaction>
</comment>
<evidence type="ECO:0000256" key="3">
    <source>
        <dbReference type="ARBA" id="ARBA00022898"/>
    </source>
</evidence>
<dbReference type="OrthoDB" id="9803887at2"/>
<evidence type="ECO:0000256" key="6">
    <source>
        <dbReference type="ARBA" id="ARBA00048780"/>
    </source>
</evidence>
<accession>A0A514LKY9</accession>
<dbReference type="GO" id="GO:0008483">
    <property type="term" value="F:transaminase activity"/>
    <property type="evidence" value="ECO:0007669"/>
    <property type="project" value="UniProtKB-KW"/>
</dbReference>
<dbReference type="InterPro" id="IPR015421">
    <property type="entry name" value="PyrdxlP-dep_Trfase_major"/>
</dbReference>
<evidence type="ECO:0000313" key="11">
    <source>
        <dbReference type="Proteomes" id="UP000319756"/>
    </source>
</evidence>
<evidence type="ECO:0000256" key="4">
    <source>
        <dbReference type="ARBA" id="ARBA00047175"/>
    </source>
</evidence>
<comment type="cofactor">
    <cofactor evidence="1 9">
        <name>pyridoxal 5'-phosphate</name>
        <dbReference type="ChEBI" id="CHEBI:597326"/>
    </cofactor>
</comment>
<comment type="similarity">
    <text evidence="2 9">Belongs to the trans-sulfuration enzymes family.</text>
</comment>
<evidence type="ECO:0000256" key="2">
    <source>
        <dbReference type="ARBA" id="ARBA00009077"/>
    </source>
</evidence>
<feature type="modified residue" description="N6-(pyridoxal phosphate)lysine" evidence="8">
    <location>
        <position position="204"/>
    </location>
</feature>
<dbReference type="CDD" id="cd00614">
    <property type="entry name" value="CGS_like"/>
    <property type="match status" value="1"/>
</dbReference>
<dbReference type="Pfam" id="PF01053">
    <property type="entry name" value="Cys_Met_Meta_PP"/>
    <property type="match status" value="1"/>
</dbReference>
<dbReference type="InterPro" id="IPR000277">
    <property type="entry name" value="Cys/Met-Metab_PyrdxlP-dep_enz"/>
</dbReference>
<keyword evidence="3 8" id="KW-0663">Pyridoxal phosphate</keyword>
<dbReference type="Gene3D" id="3.40.640.10">
    <property type="entry name" value="Type I PLP-dependent aspartate aminotransferase-like (Major domain)"/>
    <property type="match status" value="1"/>
</dbReference>
<dbReference type="PROSITE" id="PS00868">
    <property type="entry name" value="CYS_MET_METAB_PP"/>
    <property type="match status" value="1"/>
</dbReference>
<name>A0A514LKY9_9BACI</name>
<evidence type="ECO:0000256" key="7">
    <source>
        <dbReference type="ARBA" id="ARBA00052699"/>
    </source>
</evidence>
<dbReference type="InterPro" id="IPR015422">
    <property type="entry name" value="PyrdxlP-dep_Trfase_small"/>
</dbReference>
<dbReference type="GO" id="GO:0018826">
    <property type="term" value="F:methionine gamma-lyase activity"/>
    <property type="evidence" value="ECO:0007669"/>
    <property type="project" value="UniProtKB-EC"/>
</dbReference>
<organism evidence="10 11">
    <name type="scientific">Salicibibacter halophilus</name>
    <dbReference type="NCBI Taxonomy" id="2502791"/>
    <lineage>
        <taxon>Bacteria</taxon>
        <taxon>Bacillati</taxon>
        <taxon>Bacillota</taxon>
        <taxon>Bacilli</taxon>
        <taxon>Bacillales</taxon>
        <taxon>Bacillaceae</taxon>
        <taxon>Salicibibacter</taxon>
    </lineage>
</organism>
<gene>
    <name evidence="10" type="ORF">EPH95_16205</name>
</gene>
<evidence type="ECO:0000256" key="5">
    <source>
        <dbReference type="ARBA" id="ARBA00047199"/>
    </source>
</evidence>
<evidence type="ECO:0000256" key="1">
    <source>
        <dbReference type="ARBA" id="ARBA00001933"/>
    </source>
</evidence>
<dbReference type="Gene3D" id="3.90.1150.10">
    <property type="entry name" value="Aspartate Aminotransferase, domain 1"/>
    <property type="match status" value="1"/>
</dbReference>
<dbReference type="RefSeq" id="WP_142091038.1">
    <property type="nucleotide sequence ID" value="NZ_CP035485.1"/>
</dbReference>
<evidence type="ECO:0000313" key="10">
    <source>
        <dbReference type="EMBL" id="QDI92534.1"/>
    </source>
</evidence>
<dbReference type="GO" id="GO:0019346">
    <property type="term" value="P:transsulfuration"/>
    <property type="evidence" value="ECO:0007669"/>
    <property type="project" value="InterPro"/>
</dbReference>
<evidence type="ECO:0000256" key="9">
    <source>
        <dbReference type="RuleBase" id="RU362118"/>
    </source>
</evidence>
<dbReference type="GO" id="GO:0047982">
    <property type="term" value="F:homocysteine desulfhydrase activity"/>
    <property type="evidence" value="ECO:0007669"/>
    <property type="project" value="UniProtKB-EC"/>
</dbReference>
<dbReference type="FunFam" id="3.40.640.10:FF:000046">
    <property type="entry name" value="Cystathionine gamma-lyase"/>
    <property type="match status" value="1"/>
</dbReference>
<dbReference type="AlphaFoldDB" id="A0A514LKY9"/>
<proteinExistence type="inferred from homology"/>
<dbReference type="PIRSF" id="PIRSF001434">
    <property type="entry name" value="CGS"/>
    <property type="match status" value="1"/>
</dbReference>
<comment type="catalytic activity">
    <reaction evidence="7">
        <text>L-methionine + H2O = methanethiol + 2-oxobutanoate + NH4(+)</text>
        <dbReference type="Rhea" id="RHEA:23800"/>
        <dbReference type="ChEBI" id="CHEBI:15377"/>
        <dbReference type="ChEBI" id="CHEBI:16007"/>
        <dbReference type="ChEBI" id="CHEBI:16763"/>
        <dbReference type="ChEBI" id="CHEBI:28938"/>
        <dbReference type="ChEBI" id="CHEBI:57844"/>
        <dbReference type="EC" id="4.4.1.11"/>
    </reaction>
    <physiologicalReaction direction="left-to-right" evidence="7">
        <dbReference type="Rhea" id="RHEA:23801"/>
    </physiologicalReaction>
</comment>
<evidence type="ECO:0000256" key="8">
    <source>
        <dbReference type="PIRSR" id="PIRSR001434-2"/>
    </source>
</evidence>
<dbReference type="EC" id="4.4.1.2" evidence="4"/>
<dbReference type="Proteomes" id="UP000319756">
    <property type="component" value="Chromosome"/>
</dbReference>
<dbReference type="GO" id="GO:0030170">
    <property type="term" value="F:pyridoxal phosphate binding"/>
    <property type="evidence" value="ECO:0007669"/>
    <property type="project" value="InterPro"/>
</dbReference>
<dbReference type="InterPro" id="IPR015424">
    <property type="entry name" value="PyrdxlP-dep_Trfase"/>
</dbReference>
<dbReference type="InterPro" id="IPR054542">
    <property type="entry name" value="Cys_met_metab_PP"/>
</dbReference>
<keyword evidence="10" id="KW-0808">Transferase</keyword>
<dbReference type="EMBL" id="CP035485">
    <property type="protein sequence ID" value="QDI92534.1"/>
    <property type="molecule type" value="Genomic_DNA"/>
</dbReference>
<dbReference type="KEGG" id="sale:EPH95_16205"/>
<sequence>MKSFNWKVIHDREHDYDSTSKTTPIYQTSSFSFTDLHDLEGFFQPENNRYMYSRYGNPNPDQLARKVSELEGAPAGVATSSGMSAILSGVLAVVRPGESVLIPEDVYGGTYDLFQQFFQDWQVDVHTVSFADLAEVEKKITQKTSLVYTESVTNPLLRVEEIEAVVKIAHKRSIPVMVDNTFATPYFSQPYKFGADLVVHSATKYIGGHSDVTAGVLVGERTLVEEAKRKAIQLGMNVSPFEAWLTVRGLKTLSVRMEKQSANAKAIADFLNDQPGVNVYYPKNLATHGNGAMVSFELDKRYDIHKFFEQLEWVKIVPTLAGVETTVSYPLKTSHRSIPPHMQKKLGITAGLIRLSVGLEDETDITDELQSALEEAAEKKFPE</sequence>